<dbReference type="AlphaFoldDB" id="A0A0J7XR05"/>
<evidence type="ECO:0000313" key="2">
    <source>
        <dbReference type="Proteomes" id="UP000052268"/>
    </source>
</evidence>
<dbReference type="PATRIC" id="fig|1114963.3.peg.3341"/>
<accession>A0A0J7XR05</accession>
<gene>
    <name evidence="1" type="ORF">V474_22505</name>
</gene>
<dbReference type="Proteomes" id="UP000052268">
    <property type="component" value="Unassembled WGS sequence"/>
</dbReference>
<organism evidence="1 2">
    <name type="scientific">Novosphingobium barchaimii LL02</name>
    <dbReference type="NCBI Taxonomy" id="1114963"/>
    <lineage>
        <taxon>Bacteria</taxon>
        <taxon>Pseudomonadati</taxon>
        <taxon>Pseudomonadota</taxon>
        <taxon>Alphaproteobacteria</taxon>
        <taxon>Sphingomonadales</taxon>
        <taxon>Sphingomonadaceae</taxon>
        <taxon>Novosphingobium</taxon>
    </lineage>
</organism>
<sequence length="229" mass="24688">MNDSSPEFETKAQARAEAKADVRAAEAAAIRRRWVTLGEVLAVIAVVISGLTLWNNWSQRSDSEALKTAEAQQASTRAATLVLMATGSGDRELILRPAAAEQSVQSQEVSFPSALDVPPAQTTGEPRIEAAWFERALKQARDAARLPDESRGDERLPVLVTTRFLVAGESHEDVALYDVGYSISGRWLGGHSVTLRGVSLVSRVKRASGQAKLDARWSALLPAKSAGRK</sequence>
<name>A0A0J7XR05_9SPHN</name>
<comment type="caution">
    <text evidence="1">The sequence shown here is derived from an EMBL/GenBank/DDBJ whole genome shotgun (WGS) entry which is preliminary data.</text>
</comment>
<proteinExistence type="predicted"/>
<reference evidence="1 2" key="1">
    <citation type="journal article" date="2015" name="G3 (Bethesda)">
        <title>Insights into Ongoing Evolution of the Hexachlorocyclohexane Catabolic Pathway from Comparative Genomics of Ten Sphingomonadaceae Strains.</title>
        <authorList>
            <person name="Pearce S.L."/>
            <person name="Oakeshott J.G."/>
            <person name="Pandey G."/>
        </authorList>
    </citation>
    <scope>NUCLEOTIDE SEQUENCE [LARGE SCALE GENOMIC DNA]</scope>
    <source>
        <strain evidence="1 2">LL02</strain>
    </source>
</reference>
<evidence type="ECO:0000313" key="1">
    <source>
        <dbReference type="EMBL" id="KMS53488.1"/>
    </source>
</evidence>
<protein>
    <submittedName>
        <fullName evidence="1">Uncharacterized protein</fullName>
    </submittedName>
</protein>
<dbReference type="EMBL" id="JACU01000007">
    <property type="protein sequence ID" value="KMS53488.1"/>
    <property type="molecule type" value="Genomic_DNA"/>
</dbReference>
<dbReference type="RefSeq" id="WP_059152585.1">
    <property type="nucleotide sequence ID" value="NZ_KQ130455.1"/>
</dbReference>
<keyword evidence="2" id="KW-1185">Reference proteome</keyword>